<organism evidence="2 3">
    <name type="scientific">Adineta steineri</name>
    <dbReference type="NCBI Taxonomy" id="433720"/>
    <lineage>
        <taxon>Eukaryota</taxon>
        <taxon>Metazoa</taxon>
        <taxon>Spiralia</taxon>
        <taxon>Gnathifera</taxon>
        <taxon>Rotifera</taxon>
        <taxon>Eurotatoria</taxon>
        <taxon>Bdelloidea</taxon>
        <taxon>Adinetida</taxon>
        <taxon>Adinetidae</taxon>
        <taxon>Adineta</taxon>
    </lineage>
</organism>
<comment type="caution">
    <text evidence="2">The sequence shown here is derived from an EMBL/GenBank/DDBJ whole genome shotgun (WGS) entry which is preliminary data.</text>
</comment>
<proteinExistence type="predicted"/>
<dbReference type="Proteomes" id="UP000663881">
    <property type="component" value="Unassembled WGS sequence"/>
</dbReference>
<dbReference type="SMART" id="SM00460">
    <property type="entry name" value="TGc"/>
    <property type="match status" value="1"/>
</dbReference>
<dbReference type="InterPro" id="IPR038765">
    <property type="entry name" value="Papain-like_cys_pep_sf"/>
</dbReference>
<dbReference type="EMBL" id="CAJOAY010001978">
    <property type="protein sequence ID" value="CAF3908154.1"/>
    <property type="molecule type" value="Genomic_DNA"/>
</dbReference>
<dbReference type="InterPro" id="IPR052557">
    <property type="entry name" value="CAP/Cytokinesis_protein"/>
</dbReference>
<dbReference type="Pfam" id="PF23265">
    <property type="entry name" value="Ig-like_KY"/>
    <property type="match status" value="1"/>
</dbReference>
<name>A0A819HS75_9BILA</name>
<dbReference type="AlphaFoldDB" id="A0A819HS75"/>
<dbReference type="Pfam" id="PF01841">
    <property type="entry name" value="Transglut_core"/>
    <property type="match status" value="1"/>
</dbReference>
<protein>
    <recommendedName>
        <fullName evidence="1">Transglutaminase-like domain-containing protein</fullName>
    </recommendedName>
</protein>
<evidence type="ECO:0000259" key="1">
    <source>
        <dbReference type="SMART" id="SM00460"/>
    </source>
</evidence>
<feature type="domain" description="Transglutaminase-like" evidence="1">
    <location>
        <begin position="387"/>
        <end position="454"/>
    </location>
</feature>
<gene>
    <name evidence="2" type="ORF">OKA104_LOCUS24568</name>
</gene>
<accession>A0A819HS75</accession>
<dbReference type="SUPFAM" id="SSF54001">
    <property type="entry name" value="Cysteine proteinases"/>
    <property type="match status" value="1"/>
</dbReference>
<dbReference type="GO" id="GO:0005737">
    <property type="term" value="C:cytoplasm"/>
    <property type="evidence" value="ECO:0007669"/>
    <property type="project" value="TreeGrafter"/>
</dbReference>
<sequence>MGACRSTQVVPITETETARVIRQNLQFQQLQQTIVNTIHEEVNKTFRSSALLNLIKKAVSDVVKEYHDQVLKPTEISSYSNIEAKLISLFDEQTRALDDSLADQTTSLVDRINTTSQEVNKTVRSSALLNLIKKAVSDVMKEYHDQVSETTESSSYSDIEAKLTSLFEEQTRALDDSLADQTTSLVERINATSQEVNKTVRSSALLNLIKKAVSDVVKEYHDQVLKPTEASSYSVIEATLTSLFKEQMRALDDSLADQTTSLVDLIKQAVLGALTNPRATTTTSREQVGVIMNANRLFPRVEVKISADPKLTRIDAAFMQQRDAVVNNQQLRDYVRQWSKVNAMDDLCDKIKATGKNNLERAWLLFCWIGENIRYNLYCNNNAAESVFRTRVGVCRGYVSLYHECCSLLSIPCSEISGFAKQAFLKPGEELKNSPHAWNAIVLDNYTYLLDPTWGAGGGDGGNKLEDFYFLTSPEQLIYTHYCNSFQLLKPELTKQEFLSLPIMKSTYYRLKMNLLSPKQGFNETNEAVFKISVQAPSHIHLIAMLKVENIEYPRNLHTFCQRDATNTNVYHCYLAPPADGLYEIVKNDIRSDNQSEKVMKMLSDDTDEQSDELYNLRFKQLCKENSSDDNADNNLQIDKKLRNYASLDNDAESKNFLEQHHEFISTA</sequence>
<dbReference type="Gene3D" id="3.10.620.30">
    <property type="match status" value="1"/>
</dbReference>
<dbReference type="PANTHER" id="PTHR46333">
    <property type="entry name" value="CYTOKINESIS PROTEIN 3"/>
    <property type="match status" value="1"/>
</dbReference>
<evidence type="ECO:0000313" key="2">
    <source>
        <dbReference type="EMBL" id="CAF3908154.1"/>
    </source>
</evidence>
<reference evidence="2" key="1">
    <citation type="submission" date="2021-02" db="EMBL/GenBank/DDBJ databases">
        <authorList>
            <person name="Nowell W R."/>
        </authorList>
    </citation>
    <scope>NUCLEOTIDE SEQUENCE</scope>
</reference>
<dbReference type="PANTHER" id="PTHR46333:SF2">
    <property type="entry name" value="CYTOKINESIS PROTEIN 3"/>
    <property type="match status" value="1"/>
</dbReference>
<dbReference type="InterPro" id="IPR056564">
    <property type="entry name" value="Ig-like_KY"/>
</dbReference>
<evidence type="ECO:0000313" key="3">
    <source>
        <dbReference type="Proteomes" id="UP000663881"/>
    </source>
</evidence>
<dbReference type="InterPro" id="IPR002931">
    <property type="entry name" value="Transglutaminase-like"/>
</dbReference>